<evidence type="ECO:0000313" key="8">
    <source>
        <dbReference type="Proteomes" id="UP001148482"/>
    </source>
</evidence>
<comment type="caution">
    <text evidence="7">The sequence shown here is derived from an EMBL/GenBank/DDBJ whole genome shotgun (WGS) entry which is preliminary data.</text>
</comment>
<dbReference type="PANTHER" id="PTHR30329">
    <property type="entry name" value="STATOR ELEMENT OF FLAGELLAR MOTOR COMPLEX"/>
    <property type="match status" value="1"/>
</dbReference>
<feature type="domain" description="OmpA-like" evidence="6">
    <location>
        <begin position="513"/>
        <end position="633"/>
    </location>
</feature>
<dbReference type="InterPro" id="IPR006664">
    <property type="entry name" value="OMP_bac"/>
</dbReference>
<keyword evidence="4" id="KW-0802">TPR repeat</keyword>
<name>A0A9X3CZG4_9FLAO</name>
<dbReference type="PANTHER" id="PTHR30329:SF21">
    <property type="entry name" value="LIPOPROTEIN YIAD-RELATED"/>
    <property type="match status" value="1"/>
</dbReference>
<dbReference type="AlphaFoldDB" id="A0A9X3CZG4"/>
<evidence type="ECO:0000259" key="6">
    <source>
        <dbReference type="PROSITE" id="PS51123"/>
    </source>
</evidence>
<dbReference type="InterPro" id="IPR036737">
    <property type="entry name" value="OmpA-like_sf"/>
</dbReference>
<sequence length="633" mass="72604">MIKNFKYLYIILFLFAFLSIEAQESKLDKAERQYENYGYINAREIYLKVAQKGFESEELFQRLGNSYYFNAAYEDALVWYKKLFALNSNQEEEYLRRYAQCLQAVGESKNAKKIYNLFEKHKELSVEDYAYLIDQNSGRYSIDILRGVNTDGREFGHTFQNGKLIYASTQDTSNFIQRNSSWDGLNFLNLYEVQMQEDSTLSSPKKLKGIVNGKYHESSAAITKDGQTLYFTGSNRSSNKPENQNLKIYRAHLKDGKWEDLEDLAINIEGYSTAHPALDKEEKLLYFTSNRPGGYGESDIYRTSINTDGSLNEPENLGSKINTKGKETFPFVSDENELYFSSDGHYGLGGLDVFYVKMEDSGFSNILNVGRPVNSYADDFSFGINSDSKMGFFSSNRTHDRTFELDNIYVFKEDQEIIDGYKSIISGRVIDEDGGKPLMNATIKLYNGEALLDSTSTDAAGNYSIAVNYFDIYRLQAAKENYDAKEKWSEDRAKSQEINFSLKRNILALTPGTDISSLLNIKYILFDFDRTNIRDDAEIELEKLLAVMQEYPELKIEIRSHTDSRGADAYNKLLSERRALSTKQYLVDKGIDKQRLSTKGLGEERLLNNCGNDENCPAEEHQKNRRSEFVIKD</sequence>
<dbReference type="Pfam" id="PF00691">
    <property type="entry name" value="OmpA"/>
    <property type="match status" value="1"/>
</dbReference>
<dbReference type="PROSITE" id="PS51123">
    <property type="entry name" value="OMPA_2"/>
    <property type="match status" value="1"/>
</dbReference>
<comment type="subcellular location">
    <subcellularLocation>
        <location evidence="1">Cell outer membrane</location>
    </subcellularLocation>
</comment>
<dbReference type="SUPFAM" id="SSF82171">
    <property type="entry name" value="DPP6 N-terminal domain-like"/>
    <property type="match status" value="1"/>
</dbReference>
<keyword evidence="2 5" id="KW-0472">Membrane</keyword>
<feature type="repeat" description="TPR" evidence="4">
    <location>
        <begin position="57"/>
        <end position="90"/>
    </location>
</feature>
<evidence type="ECO:0000256" key="4">
    <source>
        <dbReference type="PROSITE-ProRule" id="PRU00339"/>
    </source>
</evidence>
<dbReference type="InterPro" id="IPR011042">
    <property type="entry name" value="6-blade_b-propeller_TolB-like"/>
</dbReference>
<dbReference type="Gene3D" id="2.60.40.1120">
    <property type="entry name" value="Carboxypeptidase-like, regulatory domain"/>
    <property type="match status" value="1"/>
</dbReference>
<protein>
    <submittedName>
        <fullName evidence="7">OmpA family protein</fullName>
    </submittedName>
</protein>
<dbReference type="SUPFAM" id="SSF103088">
    <property type="entry name" value="OmpA-like"/>
    <property type="match status" value="1"/>
</dbReference>
<evidence type="ECO:0000256" key="5">
    <source>
        <dbReference type="PROSITE-ProRule" id="PRU00473"/>
    </source>
</evidence>
<dbReference type="Pfam" id="PF07676">
    <property type="entry name" value="PD40"/>
    <property type="match status" value="2"/>
</dbReference>
<evidence type="ECO:0000256" key="2">
    <source>
        <dbReference type="ARBA" id="ARBA00023136"/>
    </source>
</evidence>
<dbReference type="InterPro" id="IPR050330">
    <property type="entry name" value="Bact_OuterMem_StrucFunc"/>
</dbReference>
<organism evidence="7 8">
    <name type="scientific">Salinimicrobium profundisediminis</name>
    <dbReference type="NCBI Taxonomy" id="2994553"/>
    <lineage>
        <taxon>Bacteria</taxon>
        <taxon>Pseudomonadati</taxon>
        <taxon>Bacteroidota</taxon>
        <taxon>Flavobacteriia</taxon>
        <taxon>Flavobacteriales</taxon>
        <taxon>Flavobacteriaceae</taxon>
        <taxon>Salinimicrobium</taxon>
    </lineage>
</organism>
<accession>A0A9X3CZG4</accession>
<dbReference type="InterPro" id="IPR011659">
    <property type="entry name" value="WD40"/>
</dbReference>
<dbReference type="SUPFAM" id="SSF48452">
    <property type="entry name" value="TPR-like"/>
    <property type="match status" value="1"/>
</dbReference>
<dbReference type="Gene3D" id="3.30.1330.60">
    <property type="entry name" value="OmpA-like domain"/>
    <property type="match status" value="1"/>
</dbReference>
<evidence type="ECO:0000313" key="7">
    <source>
        <dbReference type="EMBL" id="MCX2838494.1"/>
    </source>
</evidence>
<dbReference type="Gene3D" id="2.120.10.30">
    <property type="entry name" value="TolB, C-terminal domain"/>
    <property type="match status" value="1"/>
</dbReference>
<dbReference type="CDD" id="cd07185">
    <property type="entry name" value="OmpA_C-like"/>
    <property type="match status" value="1"/>
</dbReference>
<dbReference type="Proteomes" id="UP001148482">
    <property type="component" value="Unassembled WGS sequence"/>
</dbReference>
<keyword evidence="3" id="KW-0998">Cell outer membrane</keyword>
<dbReference type="InterPro" id="IPR011990">
    <property type="entry name" value="TPR-like_helical_dom_sf"/>
</dbReference>
<dbReference type="InterPro" id="IPR008969">
    <property type="entry name" value="CarboxyPept-like_regulatory"/>
</dbReference>
<dbReference type="Pfam" id="PF13620">
    <property type="entry name" value="CarboxypepD_reg"/>
    <property type="match status" value="1"/>
</dbReference>
<dbReference type="Gene3D" id="1.25.40.10">
    <property type="entry name" value="Tetratricopeptide repeat domain"/>
    <property type="match status" value="1"/>
</dbReference>
<dbReference type="InterPro" id="IPR019734">
    <property type="entry name" value="TPR_rpt"/>
</dbReference>
<dbReference type="SUPFAM" id="SSF49464">
    <property type="entry name" value="Carboxypeptidase regulatory domain-like"/>
    <property type="match status" value="1"/>
</dbReference>
<dbReference type="PROSITE" id="PS50005">
    <property type="entry name" value="TPR"/>
    <property type="match status" value="1"/>
</dbReference>
<dbReference type="GO" id="GO:0009279">
    <property type="term" value="C:cell outer membrane"/>
    <property type="evidence" value="ECO:0007669"/>
    <property type="project" value="UniProtKB-SubCell"/>
</dbReference>
<dbReference type="EMBL" id="JAPJDA010000014">
    <property type="protein sequence ID" value="MCX2838494.1"/>
    <property type="molecule type" value="Genomic_DNA"/>
</dbReference>
<dbReference type="PRINTS" id="PR01021">
    <property type="entry name" value="OMPADOMAIN"/>
</dbReference>
<dbReference type="InterPro" id="IPR006665">
    <property type="entry name" value="OmpA-like"/>
</dbReference>
<evidence type="ECO:0000256" key="3">
    <source>
        <dbReference type="ARBA" id="ARBA00023237"/>
    </source>
</evidence>
<reference evidence="7" key="1">
    <citation type="submission" date="2022-11" db="EMBL/GenBank/DDBJ databases">
        <title>Salinimicrobium profundisediminis sp. nov., isolated from deep-sea sediment of the Mariana Trench.</title>
        <authorList>
            <person name="Fu H."/>
        </authorList>
    </citation>
    <scope>NUCLEOTIDE SEQUENCE</scope>
    <source>
        <strain evidence="7">MT39</strain>
    </source>
</reference>
<evidence type="ECO:0000256" key="1">
    <source>
        <dbReference type="ARBA" id="ARBA00004442"/>
    </source>
</evidence>
<proteinExistence type="predicted"/>
<keyword evidence="8" id="KW-1185">Reference proteome</keyword>
<gene>
    <name evidence="7" type="ORF">OQ279_10040</name>
</gene>
<dbReference type="RefSeq" id="WP_266069731.1">
    <property type="nucleotide sequence ID" value="NZ_JAPJDA010000014.1"/>
</dbReference>